<dbReference type="PANTHER" id="PTHR32507:SF7">
    <property type="entry name" value="K(+)_H(+) ANTIPORTER NHAP2"/>
    <property type="match status" value="1"/>
</dbReference>
<evidence type="ECO:0000256" key="1">
    <source>
        <dbReference type="ARBA" id="ARBA00004651"/>
    </source>
</evidence>
<dbReference type="NCBIfam" id="NF003715">
    <property type="entry name" value="PRK05326.1-2"/>
    <property type="match status" value="1"/>
</dbReference>
<dbReference type="InterPro" id="IPR006153">
    <property type="entry name" value="Cation/H_exchanger_TM"/>
</dbReference>
<feature type="domain" description="Cation/H+ exchanger transmembrane" evidence="10">
    <location>
        <begin position="18"/>
        <end position="383"/>
    </location>
</feature>
<accession>A0AAU7AW97</accession>
<dbReference type="Pfam" id="PF00999">
    <property type="entry name" value="Na_H_Exchanger"/>
    <property type="match status" value="1"/>
</dbReference>
<keyword evidence="4" id="KW-1003">Cell membrane</keyword>
<feature type="transmembrane region" description="Helical" evidence="9">
    <location>
        <begin position="270"/>
        <end position="288"/>
    </location>
</feature>
<evidence type="ECO:0000256" key="4">
    <source>
        <dbReference type="ARBA" id="ARBA00022475"/>
    </source>
</evidence>
<keyword evidence="8 9" id="KW-0472">Membrane</keyword>
<evidence type="ECO:0000256" key="3">
    <source>
        <dbReference type="ARBA" id="ARBA00022449"/>
    </source>
</evidence>
<name>A0AAU7AW97_9ACTN</name>
<dbReference type="GO" id="GO:0005886">
    <property type="term" value="C:plasma membrane"/>
    <property type="evidence" value="ECO:0007669"/>
    <property type="project" value="UniProtKB-SubCell"/>
</dbReference>
<dbReference type="NCBIfam" id="NF003716">
    <property type="entry name" value="PRK05326.1-3"/>
    <property type="match status" value="1"/>
</dbReference>
<dbReference type="PANTHER" id="PTHR32507">
    <property type="entry name" value="NA(+)/H(+) ANTIPORTER 1"/>
    <property type="match status" value="1"/>
</dbReference>
<evidence type="ECO:0000313" key="11">
    <source>
        <dbReference type="EMBL" id="XAY05887.1"/>
    </source>
</evidence>
<feature type="transmembrane region" description="Helical" evidence="9">
    <location>
        <begin position="300"/>
        <end position="318"/>
    </location>
</feature>
<feature type="transmembrane region" description="Helical" evidence="9">
    <location>
        <begin position="120"/>
        <end position="143"/>
    </location>
</feature>
<keyword evidence="5 9" id="KW-0812">Transmembrane</keyword>
<protein>
    <submittedName>
        <fullName evidence="11">K(+)/H(+) antiporter NhaP2</fullName>
    </submittedName>
</protein>
<evidence type="ECO:0000256" key="9">
    <source>
        <dbReference type="SAM" id="Phobius"/>
    </source>
</evidence>
<feature type="transmembrane region" description="Helical" evidence="9">
    <location>
        <begin position="363"/>
        <end position="383"/>
    </location>
</feature>
<organism evidence="11">
    <name type="scientific">Paraconexibacter sp. AEG42_29</name>
    <dbReference type="NCBI Taxonomy" id="2997339"/>
    <lineage>
        <taxon>Bacteria</taxon>
        <taxon>Bacillati</taxon>
        <taxon>Actinomycetota</taxon>
        <taxon>Thermoleophilia</taxon>
        <taxon>Solirubrobacterales</taxon>
        <taxon>Paraconexibacteraceae</taxon>
        <taxon>Paraconexibacter</taxon>
    </lineage>
</organism>
<comment type="subcellular location">
    <subcellularLocation>
        <location evidence="1">Cell membrane</location>
        <topology evidence="1">Multi-pass membrane protein</topology>
    </subcellularLocation>
</comment>
<evidence type="ECO:0000256" key="5">
    <source>
        <dbReference type="ARBA" id="ARBA00022692"/>
    </source>
</evidence>
<gene>
    <name evidence="11" type="primary">nhaP2_1</name>
    <name evidence="11" type="ORF">DSM112329_02747</name>
</gene>
<evidence type="ECO:0000256" key="6">
    <source>
        <dbReference type="ARBA" id="ARBA00022989"/>
    </source>
</evidence>
<dbReference type="AlphaFoldDB" id="A0AAU7AW97"/>
<feature type="transmembrane region" description="Helical" evidence="9">
    <location>
        <begin position="31"/>
        <end position="51"/>
    </location>
</feature>
<feature type="transmembrane region" description="Helical" evidence="9">
    <location>
        <begin position="89"/>
        <end position="114"/>
    </location>
</feature>
<dbReference type="GO" id="GO:0015297">
    <property type="term" value="F:antiporter activity"/>
    <property type="evidence" value="ECO:0007669"/>
    <property type="project" value="UniProtKB-KW"/>
</dbReference>
<proteinExistence type="predicted"/>
<dbReference type="KEGG" id="parq:DSM112329_02747"/>
<dbReference type="InterPro" id="IPR038770">
    <property type="entry name" value="Na+/solute_symporter_sf"/>
</dbReference>
<evidence type="ECO:0000256" key="8">
    <source>
        <dbReference type="ARBA" id="ARBA00023136"/>
    </source>
</evidence>
<dbReference type="GO" id="GO:1902600">
    <property type="term" value="P:proton transmembrane transport"/>
    <property type="evidence" value="ECO:0007669"/>
    <property type="project" value="InterPro"/>
</dbReference>
<feature type="transmembrane region" description="Helical" evidence="9">
    <location>
        <begin position="187"/>
        <end position="206"/>
    </location>
</feature>
<reference evidence="11" key="1">
    <citation type="submission" date="2022-12" db="EMBL/GenBank/DDBJ databases">
        <title>Paraconexibacter alkalitolerans sp. nov. and Baekduia alba sp. nov., isolated from soil and emended description of the genera Paraconexibacter (Chun et al., 2020) and Baekduia (An et al., 2020).</title>
        <authorList>
            <person name="Vieira S."/>
            <person name="Huber K.J."/>
            <person name="Geppert A."/>
            <person name="Wolf J."/>
            <person name="Neumann-Schaal M."/>
            <person name="Muesken M."/>
            <person name="Overmann J."/>
        </authorList>
    </citation>
    <scope>NUCLEOTIDE SEQUENCE</scope>
    <source>
        <strain evidence="11">AEG42_29</strain>
    </source>
</reference>
<keyword evidence="2" id="KW-0813">Transport</keyword>
<dbReference type="EMBL" id="CP114014">
    <property type="protein sequence ID" value="XAY05887.1"/>
    <property type="molecule type" value="Genomic_DNA"/>
</dbReference>
<feature type="transmembrane region" description="Helical" evidence="9">
    <location>
        <begin position="57"/>
        <end position="77"/>
    </location>
</feature>
<evidence type="ECO:0000256" key="7">
    <source>
        <dbReference type="ARBA" id="ARBA00023065"/>
    </source>
</evidence>
<evidence type="ECO:0000259" key="10">
    <source>
        <dbReference type="Pfam" id="PF00999"/>
    </source>
</evidence>
<keyword evidence="6 9" id="KW-1133">Transmembrane helix</keyword>
<sequence length="391" mass="40224">MSEEHAILIGGALLAAGVLCSTLATRVRLPALIALMAVGMLLGTDGIGGLHLEDYELARTIGVVALAVILFEGGLATGWAPIRTVLRPALGLAVVGTMLTAAIVGLAAHLLFGLSLLEGLLLGSILSATDGAAVFALLQGASLRKRLALTLEGEAGFNDPVAIFLVLGFVEWLLLPDYGVLDMAKLFVQEMGIGAVVGIAVGTLAARSLGRSAFTTPGLYPVASLASLMLAYGLAATLHGSGFLAVYLAGLAVGSVKTPERANLVSFHQGLAWVAQVAMFVMLGLLVFPSQLPDAALEGTVLAVVLMLIARPVAAFVGTTGAGLEPGERFLIGWAGLRGAVPVVLATFPVIDGVPNSLEFFNIVFFAVVLSTILQGTTVEALARRLRLTDP</sequence>
<evidence type="ECO:0000256" key="2">
    <source>
        <dbReference type="ARBA" id="ARBA00022448"/>
    </source>
</evidence>
<feature type="transmembrane region" description="Helical" evidence="9">
    <location>
        <begin position="330"/>
        <end position="351"/>
    </location>
</feature>
<dbReference type="Gene3D" id="1.20.1530.20">
    <property type="match status" value="1"/>
</dbReference>
<keyword evidence="7" id="KW-0406">Ion transport</keyword>
<feature type="transmembrane region" description="Helical" evidence="9">
    <location>
        <begin position="6"/>
        <end position="24"/>
    </location>
</feature>
<keyword evidence="3" id="KW-0050">Antiport</keyword>
<dbReference type="RefSeq" id="WP_354702389.1">
    <property type="nucleotide sequence ID" value="NZ_CP114014.1"/>
</dbReference>